<evidence type="ECO:0000256" key="8">
    <source>
        <dbReference type="ARBA" id="ARBA00023186"/>
    </source>
</evidence>
<proteinExistence type="inferred from homology"/>
<sequence length="425" mass="47397">MLLTKSNTIIIGQVATLLGLLMNAIFSFTDGVFGISNIGVCIILFTLVIYALLTPLTIKQQKFSKMSAIMNPEIKAIQKKYAGKNDQVSMMKMNEETQNVYAKYGVSPMGTCLPMLIQLPILFALYRVIWNIPAYVASVKDVFTPLVNVLLKTQGTQQFLADIVGNQVNFQRLGYTANSAIDALYKFKPADWTAMAEKFPDLSGMISQTTGSLDKMNYFLGLNISNSPMTAMVENFKAHNWILFVCALAIPVLAGLSQWLNTRLMPQAAASPAGDDSSMESSMKMMNNMMPLVSVFFCLSLPIGLGIYWIAGAVFRGIQQVVVNKHMEKMDMDALIRKNVEKMNAKRKKQGLPPKKISEHAKVNFKDLEDAQKVDEKKQAERQKKIQDSTEYYKHADAKPGSIAAKARMVQQFDEKNPKGKKNKN</sequence>
<evidence type="ECO:0000256" key="6">
    <source>
        <dbReference type="ARBA" id="ARBA00022989"/>
    </source>
</evidence>
<evidence type="ECO:0000259" key="12">
    <source>
        <dbReference type="Pfam" id="PF02096"/>
    </source>
</evidence>
<evidence type="ECO:0000256" key="5">
    <source>
        <dbReference type="ARBA" id="ARBA00022927"/>
    </source>
</evidence>
<evidence type="ECO:0000256" key="7">
    <source>
        <dbReference type="ARBA" id="ARBA00023136"/>
    </source>
</evidence>
<dbReference type="Proteomes" id="UP001299235">
    <property type="component" value="Unassembled WGS sequence"/>
</dbReference>
<evidence type="ECO:0000313" key="13">
    <source>
        <dbReference type="EMBL" id="MCC2148511.1"/>
    </source>
</evidence>
<evidence type="ECO:0000256" key="2">
    <source>
        <dbReference type="ARBA" id="ARBA00022448"/>
    </source>
</evidence>
<organism evidence="13 14">
    <name type="scientific">Hominisplanchenecus faecis</name>
    <dbReference type="NCBI Taxonomy" id="2885351"/>
    <lineage>
        <taxon>Bacteria</taxon>
        <taxon>Bacillati</taxon>
        <taxon>Bacillota</taxon>
        <taxon>Clostridia</taxon>
        <taxon>Lachnospirales</taxon>
        <taxon>Lachnospiraceae</taxon>
        <taxon>Hominisplanchenecus</taxon>
    </lineage>
</organism>
<dbReference type="PANTHER" id="PTHR12428:SF65">
    <property type="entry name" value="CYTOCHROME C OXIDASE ASSEMBLY PROTEIN COX18, MITOCHONDRIAL"/>
    <property type="match status" value="1"/>
</dbReference>
<evidence type="ECO:0000256" key="9">
    <source>
        <dbReference type="RuleBase" id="RU003945"/>
    </source>
</evidence>
<comment type="subcellular location">
    <subcellularLocation>
        <location evidence="1">Cell membrane</location>
        <topology evidence="1">Multi-pass membrane protein</topology>
    </subcellularLocation>
    <subcellularLocation>
        <location evidence="9">Membrane</location>
        <topology evidence="9">Multi-pass membrane protein</topology>
    </subcellularLocation>
</comment>
<dbReference type="InterPro" id="IPR028055">
    <property type="entry name" value="YidC/Oxa/ALB_C"/>
</dbReference>
<accession>A0ABS8ETI7</accession>
<feature type="transmembrane region" description="Helical" evidence="11">
    <location>
        <begin position="241"/>
        <end position="260"/>
    </location>
</feature>
<comment type="similarity">
    <text evidence="9">Belongs to the OXA1/ALB3/YidC family.</text>
</comment>
<dbReference type="EMBL" id="JAJEQE010000009">
    <property type="protein sequence ID" value="MCC2148511.1"/>
    <property type="molecule type" value="Genomic_DNA"/>
</dbReference>
<evidence type="ECO:0000256" key="10">
    <source>
        <dbReference type="SAM" id="MobiDB-lite"/>
    </source>
</evidence>
<dbReference type="Pfam" id="PF02096">
    <property type="entry name" value="60KD_IMP"/>
    <property type="match status" value="1"/>
</dbReference>
<keyword evidence="5" id="KW-0653">Protein transport</keyword>
<evidence type="ECO:0000256" key="1">
    <source>
        <dbReference type="ARBA" id="ARBA00004651"/>
    </source>
</evidence>
<keyword evidence="6 11" id="KW-1133">Transmembrane helix</keyword>
<dbReference type="NCBIfam" id="TIGR03592">
    <property type="entry name" value="yidC_oxa1_cterm"/>
    <property type="match status" value="1"/>
</dbReference>
<keyword evidence="14" id="KW-1185">Reference proteome</keyword>
<keyword evidence="7 11" id="KW-0472">Membrane</keyword>
<feature type="compositionally biased region" description="Basic and acidic residues" evidence="10">
    <location>
        <begin position="369"/>
        <end position="398"/>
    </location>
</feature>
<feature type="domain" description="Membrane insertase YidC/Oxa/ALB C-terminal" evidence="12">
    <location>
        <begin position="39"/>
        <end position="325"/>
    </location>
</feature>
<feature type="transmembrane region" description="Helical" evidence="11">
    <location>
        <begin position="32"/>
        <end position="53"/>
    </location>
</feature>
<keyword evidence="2" id="KW-0813">Transport</keyword>
<gene>
    <name evidence="13" type="ORF">LKD42_04475</name>
</gene>
<dbReference type="CDD" id="cd20070">
    <property type="entry name" value="5TM_YidC_Alb3"/>
    <property type="match status" value="1"/>
</dbReference>
<comment type="caution">
    <text evidence="13">The sequence shown here is derived from an EMBL/GenBank/DDBJ whole genome shotgun (WGS) entry which is preliminary data.</text>
</comment>
<dbReference type="PANTHER" id="PTHR12428">
    <property type="entry name" value="OXA1"/>
    <property type="match status" value="1"/>
</dbReference>
<keyword evidence="8" id="KW-0143">Chaperone</keyword>
<keyword evidence="3" id="KW-1003">Cell membrane</keyword>
<evidence type="ECO:0000313" key="14">
    <source>
        <dbReference type="Proteomes" id="UP001299235"/>
    </source>
</evidence>
<keyword evidence="4 9" id="KW-0812">Transmembrane</keyword>
<protein>
    <submittedName>
        <fullName evidence="13">YidC/Oxa1 family membrane protein insertase</fullName>
    </submittedName>
</protein>
<name>A0ABS8ETI7_9FIRM</name>
<feature type="transmembrane region" description="Helical" evidence="11">
    <location>
        <begin position="289"/>
        <end position="311"/>
    </location>
</feature>
<evidence type="ECO:0000256" key="3">
    <source>
        <dbReference type="ARBA" id="ARBA00022475"/>
    </source>
</evidence>
<feature type="transmembrane region" description="Helical" evidence="11">
    <location>
        <begin position="7"/>
        <end position="26"/>
    </location>
</feature>
<dbReference type="InterPro" id="IPR047196">
    <property type="entry name" value="YidC_ALB_C"/>
</dbReference>
<reference evidence="13 14" key="1">
    <citation type="submission" date="2021-10" db="EMBL/GenBank/DDBJ databases">
        <title>Anaerobic single-cell dispensing facilitates the cultivation of human gut bacteria.</title>
        <authorList>
            <person name="Afrizal A."/>
        </authorList>
    </citation>
    <scope>NUCLEOTIDE SEQUENCE [LARGE SCALE GENOMIC DNA]</scope>
    <source>
        <strain evidence="13 14">CLA-AA-H246</strain>
    </source>
</reference>
<feature type="region of interest" description="Disordered" evidence="10">
    <location>
        <begin position="369"/>
        <end position="400"/>
    </location>
</feature>
<evidence type="ECO:0000256" key="11">
    <source>
        <dbReference type="SAM" id="Phobius"/>
    </source>
</evidence>
<evidence type="ECO:0000256" key="4">
    <source>
        <dbReference type="ARBA" id="ARBA00022692"/>
    </source>
</evidence>
<dbReference type="InterPro" id="IPR001708">
    <property type="entry name" value="YidC/ALB3/OXA1/COX18"/>
</dbReference>
<dbReference type="RefSeq" id="WP_248834932.1">
    <property type="nucleotide sequence ID" value="NZ_JAJEQE010000009.1"/>
</dbReference>